<dbReference type="Proteomes" id="UP001153331">
    <property type="component" value="Unassembled WGS sequence"/>
</dbReference>
<sequence>MKWFYCPVSSGAASDPELKCHGIGSHTVVYRKVGTTPVRVYGFSDSRVVIEEVAVAWMVLTPCVTRRRSRRRTLTRIEEDPPATKIKHRHMNLDLDKARIIAVLMQANWTPRFGRGSYVEKTRRSDLSADHSANPIGFSQ</sequence>
<comment type="caution">
    <text evidence="1">The sequence shown here is derived from an EMBL/GenBank/DDBJ whole genome shotgun (WGS) entry which is preliminary data.</text>
</comment>
<protein>
    <submittedName>
        <fullName evidence="1">Uncharacterized protein</fullName>
    </submittedName>
</protein>
<gene>
    <name evidence="1" type="ORF">OPT61_g891</name>
</gene>
<reference evidence="1" key="1">
    <citation type="submission" date="2022-11" db="EMBL/GenBank/DDBJ databases">
        <title>Genome Sequence of Boeremia exigua.</title>
        <authorList>
            <person name="Buettner E."/>
        </authorList>
    </citation>
    <scope>NUCLEOTIDE SEQUENCE</scope>
    <source>
        <strain evidence="1">CU02</strain>
    </source>
</reference>
<accession>A0ACC2IS71</accession>
<dbReference type="EMBL" id="JAPHNI010000031">
    <property type="protein sequence ID" value="KAJ8118051.1"/>
    <property type="molecule type" value="Genomic_DNA"/>
</dbReference>
<name>A0ACC2IS71_9PLEO</name>
<evidence type="ECO:0000313" key="1">
    <source>
        <dbReference type="EMBL" id="KAJ8118051.1"/>
    </source>
</evidence>
<keyword evidence="2" id="KW-1185">Reference proteome</keyword>
<organism evidence="1 2">
    <name type="scientific">Boeremia exigua</name>
    <dbReference type="NCBI Taxonomy" id="749465"/>
    <lineage>
        <taxon>Eukaryota</taxon>
        <taxon>Fungi</taxon>
        <taxon>Dikarya</taxon>
        <taxon>Ascomycota</taxon>
        <taxon>Pezizomycotina</taxon>
        <taxon>Dothideomycetes</taxon>
        <taxon>Pleosporomycetidae</taxon>
        <taxon>Pleosporales</taxon>
        <taxon>Pleosporineae</taxon>
        <taxon>Didymellaceae</taxon>
        <taxon>Boeremia</taxon>
    </lineage>
</organism>
<proteinExistence type="predicted"/>
<evidence type="ECO:0000313" key="2">
    <source>
        <dbReference type="Proteomes" id="UP001153331"/>
    </source>
</evidence>